<evidence type="ECO:0000256" key="1">
    <source>
        <dbReference type="SAM" id="MobiDB-lite"/>
    </source>
</evidence>
<evidence type="ECO:0000313" key="2">
    <source>
        <dbReference type="EMBL" id="KFO31341.1"/>
    </source>
</evidence>
<dbReference type="EMBL" id="KN122294">
    <property type="protein sequence ID" value="KFO31341.1"/>
    <property type="molecule type" value="Genomic_DNA"/>
</dbReference>
<gene>
    <name evidence="2" type="ORF">H920_07271</name>
</gene>
<keyword evidence="3" id="KW-1185">Reference proteome</keyword>
<name>A0A091E868_FUKDA</name>
<organism evidence="2 3">
    <name type="scientific">Fukomys damarensis</name>
    <name type="common">Damaraland mole rat</name>
    <name type="synonym">Cryptomys damarensis</name>
    <dbReference type="NCBI Taxonomy" id="885580"/>
    <lineage>
        <taxon>Eukaryota</taxon>
        <taxon>Metazoa</taxon>
        <taxon>Chordata</taxon>
        <taxon>Craniata</taxon>
        <taxon>Vertebrata</taxon>
        <taxon>Euteleostomi</taxon>
        <taxon>Mammalia</taxon>
        <taxon>Eutheria</taxon>
        <taxon>Euarchontoglires</taxon>
        <taxon>Glires</taxon>
        <taxon>Rodentia</taxon>
        <taxon>Hystricomorpha</taxon>
        <taxon>Bathyergidae</taxon>
        <taxon>Fukomys</taxon>
    </lineage>
</organism>
<accession>A0A091E868</accession>
<feature type="compositionally biased region" description="Polar residues" evidence="1">
    <location>
        <begin position="180"/>
        <end position="189"/>
    </location>
</feature>
<feature type="region of interest" description="Disordered" evidence="1">
    <location>
        <begin position="168"/>
        <end position="202"/>
    </location>
</feature>
<protein>
    <submittedName>
        <fullName evidence="2">Uncharacterized protein</fullName>
    </submittedName>
</protein>
<sequence length="202" mass="21376">MYFAESQGGDLELPTLPFPLQIHRLCRACETLAWREADQKVKVAAPETAAEKTRRQAEPAKAGTIVCFCLVELAKGLCPGGSGRAFPPSPREKDPVQGLTRPVLGSCPGRSVGRAVPDPGLALGPSPCSLTPLGLLGTAAHPAAPGCTAGRSLDQRFRLHPRQGAYLAEPQKALECDKTNGVSQTNKSPSDAKADWPLFLMP</sequence>
<proteinExistence type="predicted"/>
<dbReference type="AlphaFoldDB" id="A0A091E868"/>
<evidence type="ECO:0000313" key="3">
    <source>
        <dbReference type="Proteomes" id="UP000028990"/>
    </source>
</evidence>
<feature type="region of interest" description="Disordered" evidence="1">
    <location>
        <begin position="85"/>
        <end position="104"/>
    </location>
</feature>
<dbReference type="Proteomes" id="UP000028990">
    <property type="component" value="Unassembled WGS sequence"/>
</dbReference>
<reference evidence="2 3" key="1">
    <citation type="submission" date="2013-11" db="EMBL/GenBank/DDBJ databases">
        <title>The Damaraland mole rat (Fukomys damarensis) genome and evolution of African mole rats.</title>
        <authorList>
            <person name="Gladyshev V.N."/>
            <person name="Fang X."/>
        </authorList>
    </citation>
    <scope>NUCLEOTIDE SEQUENCE [LARGE SCALE GENOMIC DNA]</scope>
    <source>
        <tissue evidence="2">Liver</tissue>
    </source>
</reference>